<dbReference type="SUPFAM" id="SSF55424">
    <property type="entry name" value="FAD/NAD-linked reductases, dimerisation (C-terminal) domain"/>
    <property type="match status" value="1"/>
</dbReference>
<dbReference type="InterPro" id="IPR050151">
    <property type="entry name" value="Class-I_Pyr_Nuc-Dis_Oxidored"/>
</dbReference>
<dbReference type="AlphaFoldDB" id="A0A381R9W1"/>
<organism evidence="3">
    <name type="scientific">marine metagenome</name>
    <dbReference type="NCBI Taxonomy" id="408172"/>
    <lineage>
        <taxon>unclassified sequences</taxon>
        <taxon>metagenomes</taxon>
        <taxon>ecological metagenomes</taxon>
    </lineage>
</organism>
<dbReference type="PANTHER" id="PTHR22912">
    <property type="entry name" value="DISULFIDE OXIDOREDUCTASE"/>
    <property type="match status" value="1"/>
</dbReference>
<evidence type="ECO:0000313" key="3">
    <source>
        <dbReference type="EMBL" id="SUZ86637.1"/>
    </source>
</evidence>
<accession>A0A381R9W1</accession>
<dbReference type="PANTHER" id="PTHR22912:SF151">
    <property type="entry name" value="DIHYDROLIPOYL DEHYDROGENASE, MITOCHONDRIAL"/>
    <property type="match status" value="1"/>
</dbReference>
<reference evidence="3" key="1">
    <citation type="submission" date="2018-05" db="EMBL/GenBank/DDBJ databases">
        <authorList>
            <person name="Lanie J.A."/>
            <person name="Ng W.-L."/>
            <person name="Kazmierczak K.M."/>
            <person name="Andrzejewski T.M."/>
            <person name="Davidsen T.M."/>
            <person name="Wayne K.J."/>
            <person name="Tettelin H."/>
            <person name="Glass J.I."/>
            <person name="Rusch D."/>
            <person name="Podicherti R."/>
            <person name="Tsui H.-C.T."/>
            <person name="Winkler M.E."/>
        </authorList>
    </citation>
    <scope>NUCLEOTIDE SEQUENCE</scope>
</reference>
<sequence>VGLTKQETEGRAEAHITFTYNKSDTAYGASIEGHDGFVKVLADPETEEILGCHIAGTDAATLIQEVANAVRSCAGVDAIPQSIYVYPALPEVVHRAFGRSPV</sequence>
<dbReference type="GO" id="GO:0050660">
    <property type="term" value="F:flavin adenine dinucleotide binding"/>
    <property type="evidence" value="ECO:0007669"/>
    <property type="project" value="TreeGrafter"/>
</dbReference>
<dbReference type="EMBL" id="UINC01001692">
    <property type="protein sequence ID" value="SUZ86637.1"/>
    <property type="molecule type" value="Genomic_DNA"/>
</dbReference>
<evidence type="ECO:0000259" key="2">
    <source>
        <dbReference type="Pfam" id="PF02852"/>
    </source>
</evidence>
<keyword evidence="1" id="KW-0520">NAD</keyword>
<dbReference type="Gene3D" id="3.30.390.30">
    <property type="match status" value="1"/>
</dbReference>
<protein>
    <recommendedName>
        <fullName evidence="2">Pyridine nucleotide-disulphide oxidoreductase dimerisation domain-containing protein</fullName>
    </recommendedName>
</protein>
<feature type="non-terminal residue" evidence="3">
    <location>
        <position position="1"/>
    </location>
</feature>
<dbReference type="GO" id="GO:0006103">
    <property type="term" value="P:2-oxoglutarate metabolic process"/>
    <property type="evidence" value="ECO:0007669"/>
    <property type="project" value="TreeGrafter"/>
</dbReference>
<feature type="domain" description="Pyridine nucleotide-disulphide oxidoreductase dimerisation" evidence="2">
    <location>
        <begin position="1"/>
        <end position="96"/>
    </location>
</feature>
<proteinExistence type="predicted"/>
<gene>
    <name evidence="3" type="ORF">METZ01_LOCUS39491</name>
</gene>
<dbReference type="InterPro" id="IPR004099">
    <property type="entry name" value="Pyr_nucl-diS_OxRdtase_dimer"/>
</dbReference>
<evidence type="ECO:0000256" key="1">
    <source>
        <dbReference type="ARBA" id="ARBA00023027"/>
    </source>
</evidence>
<dbReference type="Pfam" id="PF02852">
    <property type="entry name" value="Pyr_redox_dim"/>
    <property type="match status" value="1"/>
</dbReference>
<dbReference type="InterPro" id="IPR016156">
    <property type="entry name" value="FAD/NAD-linked_Rdtase_dimer_sf"/>
</dbReference>
<dbReference type="GO" id="GO:0004148">
    <property type="term" value="F:dihydrolipoyl dehydrogenase (NADH) activity"/>
    <property type="evidence" value="ECO:0007669"/>
    <property type="project" value="TreeGrafter"/>
</dbReference>
<name>A0A381R9W1_9ZZZZ</name>